<proteinExistence type="predicted"/>
<sequence length="183" mass="21290">NKLPTKAHAMPDLQNFKIIRQTQQREDIQPVVLISLNTNSSECRNVAPYYVQLQKKFPRIYFLQVSFQDYDQLINSYSNIKDLIKLNVAHDPHKIFQKFLFERNTLSIPHMFLFNHSGTIIFNGHPLSKQVESKLFNLSGQTLMKQTPFSPVNSPKRVLRGLSPDFRGFKTDLRKQLENSQNG</sequence>
<accession>A0A146K4W3</accession>
<evidence type="ECO:0000313" key="1">
    <source>
        <dbReference type="EMBL" id="JAP91418.1"/>
    </source>
</evidence>
<dbReference type="Gene3D" id="3.40.30.10">
    <property type="entry name" value="Glutaredoxin"/>
    <property type="match status" value="1"/>
</dbReference>
<organism evidence="1">
    <name type="scientific">Trepomonas sp. PC1</name>
    <dbReference type="NCBI Taxonomy" id="1076344"/>
    <lineage>
        <taxon>Eukaryota</taxon>
        <taxon>Metamonada</taxon>
        <taxon>Diplomonadida</taxon>
        <taxon>Hexamitidae</taxon>
        <taxon>Hexamitinae</taxon>
        <taxon>Trepomonas</taxon>
    </lineage>
</organism>
<protein>
    <recommendedName>
        <fullName evidence="2">Thioredoxin-like domain-containing protein</fullName>
    </recommendedName>
</protein>
<dbReference type="SUPFAM" id="SSF52833">
    <property type="entry name" value="Thioredoxin-like"/>
    <property type="match status" value="1"/>
</dbReference>
<name>A0A146K4W3_9EUKA</name>
<feature type="non-terminal residue" evidence="1">
    <location>
        <position position="183"/>
    </location>
</feature>
<evidence type="ECO:0008006" key="2">
    <source>
        <dbReference type="Google" id="ProtNLM"/>
    </source>
</evidence>
<dbReference type="EMBL" id="GDID01005188">
    <property type="protein sequence ID" value="JAP91418.1"/>
    <property type="molecule type" value="Transcribed_RNA"/>
</dbReference>
<reference evidence="1" key="1">
    <citation type="submission" date="2015-07" db="EMBL/GenBank/DDBJ databases">
        <title>Adaptation to a free-living lifestyle via gene acquisitions in the diplomonad Trepomonas sp. PC1.</title>
        <authorList>
            <person name="Xu F."/>
            <person name="Jerlstrom-Hultqvist J."/>
            <person name="Kolisko M."/>
            <person name="Simpson A.G.B."/>
            <person name="Roger A.J."/>
            <person name="Svard S.G."/>
            <person name="Andersson J.O."/>
        </authorList>
    </citation>
    <scope>NUCLEOTIDE SEQUENCE</scope>
    <source>
        <strain evidence="1">PC1</strain>
    </source>
</reference>
<dbReference type="InterPro" id="IPR036249">
    <property type="entry name" value="Thioredoxin-like_sf"/>
</dbReference>
<gene>
    <name evidence="1" type="ORF">TPC1_16982</name>
</gene>
<dbReference type="AlphaFoldDB" id="A0A146K4W3"/>
<feature type="non-terminal residue" evidence="1">
    <location>
        <position position="1"/>
    </location>
</feature>